<dbReference type="AlphaFoldDB" id="A0A4Y2LXJ8"/>
<evidence type="ECO:0000256" key="1">
    <source>
        <dbReference type="SAM" id="Phobius"/>
    </source>
</evidence>
<dbReference type="EMBL" id="BGPR01006416">
    <property type="protein sequence ID" value="GBN18833.1"/>
    <property type="molecule type" value="Genomic_DNA"/>
</dbReference>
<reference evidence="2 3" key="1">
    <citation type="journal article" date="2019" name="Sci. Rep.">
        <title>Orb-weaving spider Araneus ventricosus genome elucidates the spidroin gene catalogue.</title>
        <authorList>
            <person name="Kono N."/>
            <person name="Nakamura H."/>
            <person name="Ohtoshi R."/>
            <person name="Moran D.A.P."/>
            <person name="Shinohara A."/>
            <person name="Yoshida Y."/>
            <person name="Fujiwara M."/>
            <person name="Mori M."/>
            <person name="Tomita M."/>
            <person name="Arakawa K."/>
        </authorList>
    </citation>
    <scope>NUCLEOTIDE SEQUENCE [LARGE SCALE GENOMIC DNA]</scope>
</reference>
<gene>
    <name evidence="2" type="ORF">AVEN_144097_1</name>
</gene>
<keyword evidence="3" id="KW-1185">Reference proteome</keyword>
<accession>A0A4Y2LXJ8</accession>
<keyword evidence="1" id="KW-0472">Membrane</keyword>
<keyword evidence="1" id="KW-0812">Transmembrane</keyword>
<organism evidence="2 3">
    <name type="scientific">Araneus ventricosus</name>
    <name type="common">Orbweaver spider</name>
    <name type="synonym">Epeira ventricosa</name>
    <dbReference type="NCBI Taxonomy" id="182803"/>
    <lineage>
        <taxon>Eukaryota</taxon>
        <taxon>Metazoa</taxon>
        <taxon>Ecdysozoa</taxon>
        <taxon>Arthropoda</taxon>
        <taxon>Chelicerata</taxon>
        <taxon>Arachnida</taxon>
        <taxon>Araneae</taxon>
        <taxon>Araneomorphae</taxon>
        <taxon>Entelegynae</taxon>
        <taxon>Araneoidea</taxon>
        <taxon>Araneidae</taxon>
        <taxon>Araneus</taxon>
    </lineage>
</organism>
<name>A0A4Y2LXJ8_ARAVE</name>
<dbReference type="Proteomes" id="UP000499080">
    <property type="component" value="Unassembled WGS sequence"/>
</dbReference>
<protein>
    <submittedName>
        <fullName evidence="2">Uncharacterized protein</fullName>
    </submittedName>
</protein>
<proteinExistence type="predicted"/>
<keyword evidence="1" id="KW-1133">Transmembrane helix</keyword>
<feature type="transmembrane region" description="Helical" evidence="1">
    <location>
        <begin position="47"/>
        <end position="67"/>
    </location>
</feature>
<sequence>MRAIQVRAVNLVALEASKFTHSAQLIETAHEGKKATLSPFEFKDSRAAFLSALIIWRMTFIFVSPWLPSLFSWVCHLNRDISSSLDIRFLLLELFGKSRKIIF</sequence>
<evidence type="ECO:0000313" key="3">
    <source>
        <dbReference type="Proteomes" id="UP000499080"/>
    </source>
</evidence>
<comment type="caution">
    <text evidence="2">The sequence shown here is derived from an EMBL/GenBank/DDBJ whole genome shotgun (WGS) entry which is preliminary data.</text>
</comment>
<evidence type="ECO:0000313" key="2">
    <source>
        <dbReference type="EMBL" id="GBN18833.1"/>
    </source>
</evidence>